<dbReference type="Pfam" id="PF07022">
    <property type="entry name" value="Phage_CI_repr"/>
    <property type="match status" value="1"/>
</dbReference>
<dbReference type="Proteomes" id="UP001165302">
    <property type="component" value="Unassembled WGS sequence"/>
</dbReference>
<reference evidence="6" key="1">
    <citation type="submission" date="2020-10" db="EMBL/GenBank/DDBJ databases">
        <authorList>
            <person name="Lu T."/>
            <person name="Wang Q."/>
            <person name="Han X."/>
        </authorList>
    </citation>
    <scope>NUCLEOTIDE SEQUENCE</scope>
    <source>
        <strain evidence="6">WQ 366</strain>
    </source>
</reference>
<keyword evidence="1" id="KW-0805">Transcription regulation</keyword>
<evidence type="ECO:0000256" key="3">
    <source>
        <dbReference type="ARBA" id="ARBA00023163"/>
    </source>
</evidence>
<dbReference type="Gene3D" id="2.10.109.10">
    <property type="entry name" value="Umud Fragment, subunit A"/>
    <property type="match status" value="1"/>
</dbReference>
<dbReference type="InterPro" id="IPR015927">
    <property type="entry name" value="Peptidase_S24_S26A/B/C"/>
</dbReference>
<evidence type="ECO:0000256" key="1">
    <source>
        <dbReference type="ARBA" id="ARBA00023015"/>
    </source>
</evidence>
<keyword evidence="2" id="KW-0238">DNA-binding</keyword>
<dbReference type="PANTHER" id="PTHR40661">
    <property type="match status" value="1"/>
</dbReference>
<gene>
    <name evidence="6" type="ORF">IPZ78_15400</name>
</gene>
<dbReference type="Pfam" id="PF00717">
    <property type="entry name" value="Peptidase_S24"/>
    <property type="match status" value="1"/>
</dbReference>
<evidence type="ECO:0000256" key="2">
    <source>
        <dbReference type="ARBA" id="ARBA00023125"/>
    </source>
</evidence>
<name>A0ABS7Z8K7_9SPHI</name>
<dbReference type="InterPro" id="IPR036286">
    <property type="entry name" value="LexA/Signal_pep-like_sf"/>
</dbReference>
<sequence>MSTSVNKSLILNEIKSSLNLKSDAEFARYLGIKPQTLSTWHTRNTFDIELIYSKCEQINAEYLLTGKGNIFKTTVLNNNKKEATQLQNEELNKKTIEDYNTSGISRSDFLLKTDRIFQNNQIIPLYDISASAGLITLFKADKQTPIDYYSIPNLPKVDGAVQVTGDSMYPLLKSGDIVFFRQINNFIENLFWGEMYLLDIVNDDDEYTTVKYIQTSEKGSEWIKLVSYNIHHSPKDIHLSTVKAAAFVKGSLRMNSMR</sequence>
<dbReference type="Gene3D" id="1.10.260.40">
    <property type="entry name" value="lambda repressor-like DNA-binding domains"/>
    <property type="match status" value="1"/>
</dbReference>
<feature type="domain" description="Peptidase S24/S26A/S26B/S26C" evidence="4">
    <location>
        <begin position="125"/>
        <end position="239"/>
    </location>
</feature>
<dbReference type="PANTHER" id="PTHR40661:SF1">
    <property type="entry name" value="HTH CRO_C1-TYPE DOMAIN-CONTAINING PROTEIN"/>
    <property type="match status" value="1"/>
</dbReference>
<comment type="caution">
    <text evidence="6">The sequence shown here is derived from an EMBL/GenBank/DDBJ whole genome shotgun (WGS) entry which is preliminary data.</text>
</comment>
<evidence type="ECO:0000313" key="6">
    <source>
        <dbReference type="EMBL" id="MCA5006533.1"/>
    </source>
</evidence>
<dbReference type="CDD" id="cd06529">
    <property type="entry name" value="S24_LexA-like"/>
    <property type="match status" value="1"/>
</dbReference>
<keyword evidence="3" id="KW-0804">Transcription</keyword>
<evidence type="ECO:0000313" key="7">
    <source>
        <dbReference type="Proteomes" id="UP001165302"/>
    </source>
</evidence>
<dbReference type="RefSeq" id="WP_225554891.1">
    <property type="nucleotide sequence ID" value="NZ_JADEYP010000037.1"/>
</dbReference>
<keyword evidence="7" id="KW-1185">Reference proteome</keyword>
<dbReference type="InterPro" id="IPR039418">
    <property type="entry name" value="LexA-like"/>
</dbReference>
<evidence type="ECO:0000259" key="4">
    <source>
        <dbReference type="Pfam" id="PF00717"/>
    </source>
</evidence>
<dbReference type="InterPro" id="IPR010982">
    <property type="entry name" value="Lambda_DNA-bd_dom_sf"/>
</dbReference>
<dbReference type="InterPro" id="IPR010744">
    <property type="entry name" value="Phage_CI_N"/>
</dbReference>
<feature type="domain" description="Bacteriophage CI repressor N-terminal" evidence="5">
    <location>
        <begin position="11"/>
        <end position="71"/>
    </location>
</feature>
<accession>A0ABS7Z8K7</accession>
<dbReference type="SUPFAM" id="SSF51306">
    <property type="entry name" value="LexA/Signal peptidase"/>
    <property type="match status" value="1"/>
</dbReference>
<organism evidence="6 7">
    <name type="scientific">Sphingobacterium bovistauri</name>
    <dbReference type="NCBI Taxonomy" id="2781959"/>
    <lineage>
        <taxon>Bacteria</taxon>
        <taxon>Pseudomonadati</taxon>
        <taxon>Bacteroidota</taxon>
        <taxon>Sphingobacteriia</taxon>
        <taxon>Sphingobacteriales</taxon>
        <taxon>Sphingobacteriaceae</taxon>
        <taxon>Sphingobacterium</taxon>
    </lineage>
</organism>
<evidence type="ECO:0000259" key="5">
    <source>
        <dbReference type="Pfam" id="PF07022"/>
    </source>
</evidence>
<protein>
    <submittedName>
        <fullName evidence="6">LexA family transcriptional regulator</fullName>
    </submittedName>
</protein>
<dbReference type="EMBL" id="JADEYP010000037">
    <property type="protein sequence ID" value="MCA5006533.1"/>
    <property type="molecule type" value="Genomic_DNA"/>
</dbReference>
<proteinExistence type="predicted"/>